<evidence type="ECO:0000313" key="13">
    <source>
        <dbReference type="EMBL" id="PPK68712.1"/>
    </source>
</evidence>
<dbReference type="Pfam" id="PF25944">
    <property type="entry name" value="Beta-barrel_RND"/>
    <property type="match status" value="1"/>
</dbReference>
<keyword evidence="4" id="KW-1003">Cell membrane</keyword>
<evidence type="ECO:0000256" key="3">
    <source>
        <dbReference type="ARBA" id="ARBA00022448"/>
    </source>
</evidence>
<keyword evidence="5" id="KW-0997">Cell inner membrane</keyword>
<keyword evidence="8" id="KW-1133">Transmembrane helix</keyword>
<dbReference type="PANTHER" id="PTHR30469:SF12">
    <property type="entry name" value="MULTIDRUG RESISTANCE PROTEIN MDTA"/>
    <property type="match status" value="1"/>
</dbReference>
<evidence type="ECO:0000259" key="11">
    <source>
        <dbReference type="Pfam" id="PF25944"/>
    </source>
</evidence>
<evidence type="ECO:0000256" key="4">
    <source>
        <dbReference type="ARBA" id="ARBA00022475"/>
    </source>
</evidence>
<dbReference type="InterPro" id="IPR058625">
    <property type="entry name" value="MdtA-like_BSH"/>
</dbReference>
<dbReference type="OrthoDB" id="9783047at2"/>
<dbReference type="InterPro" id="IPR006143">
    <property type="entry name" value="RND_pump_MFP"/>
</dbReference>
<keyword evidence="6 8" id="KW-0472">Membrane</keyword>
<dbReference type="InterPro" id="IPR058626">
    <property type="entry name" value="MdtA-like_b-barrel"/>
</dbReference>
<evidence type="ECO:0000256" key="5">
    <source>
        <dbReference type="ARBA" id="ARBA00022519"/>
    </source>
</evidence>
<dbReference type="RefSeq" id="WP_104424546.1">
    <property type="nucleotide sequence ID" value="NZ_PTIY01000011.1"/>
</dbReference>
<feature type="domain" description="Multidrug resistance protein MdtA-like C-terminal permuted SH3" evidence="12">
    <location>
        <begin position="326"/>
        <end position="384"/>
    </location>
</feature>
<comment type="caution">
    <text evidence="13">The sequence shown here is derived from an EMBL/GenBank/DDBJ whole genome shotgun (WGS) entry which is preliminary data.</text>
</comment>
<dbReference type="Pfam" id="PF25917">
    <property type="entry name" value="BSH_RND"/>
    <property type="match status" value="1"/>
</dbReference>
<evidence type="ECO:0000256" key="1">
    <source>
        <dbReference type="ARBA" id="ARBA00004236"/>
    </source>
</evidence>
<dbReference type="Gene3D" id="1.10.287.470">
    <property type="entry name" value="Helix hairpin bin"/>
    <property type="match status" value="1"/>
</dbReference>
<name>A0A2S6GTZ1_9GAMM</name>
<protein>
    <submittedName>
        <fullName evidence="13">Multidrug efflux system membrane fusion protein</fullName>
    </submittedName>
</protein>
<dbReference type="SUPFAM" id="SSF111369">
    <property type="entry name" value="HlyD-like secretion proteins"/>
    <property type="match status" value="1"/>
</dbReference>
<dbReference type="InterPro" id="IPR058624">
    <property type="entry name" value="MdtA-like_HH"/>
</dbReference>
<feature type="domain" description="Multidrug resistance protein MdtA-like barrel-sandwich hybrid" evidence="10">
    <location>
        <begin position="89"/>
        <end position="232"/>
    </location>
</feature>
<evidence type="ECO:0000259" key="10">
    <source>
        <dbReference type="Pfam" id="PF25917"/>
    </source>
</evidence>
<comment type="subcellular location">
    <subcellularLocation>
        <location evidence="1">Cell membrane</location>
    </subcellularLocation>
</comment>
<dbReference type="NCBIfam" id="NF008589">
    <property type="entry name" value="PRK11556.1"/>
    <property type="match status" value="1"/>
</dbReference>
<feature type="region of interest" description="Disordered" evidence="7">
    <location>
        <begin position="41"/>
        <end position="62"/>
    </location>
</feature>
<organism evidence="13 14">
    <name type="scientific">Methylobacter tundripaludum</name>
    <dbReference type="NCBI Taxonomy" id="173365"/>
    <lineage>
        <taxon>Bacteria</taxon>
        <taxon>Pseudomonadati</taxon>
        <taxon>Pseudomonadota</taxon>
        <taxon>Gammaproteobacteria</taxon>
        <taxon>Methylococcales</taxon>
        <taxon>Methylococcaceae</taxon>
        <taxon>Methylobacter</taxon>
    </lineage>
</organism>
<dbReference type="Gene3D" id="2.40.420.20">
    <property type="match status" value="1"/>
</dbReference>
<evidence type="ECO:0000259" key="9">
    <source>
        <dbReference type="Pfam" id="PF25876"/>
    </source>
</evidence>
<accession>A0A2S6GTZ1</accession>
<evidence type="ECO:0000256" key="8">
    <source>
        <dbReference type="SAM" id="Phobius"/>
    </source>
</evidence>
<comment type="similarity">
    <text evidence="2">Belongs to the membrane fusion protein (MFP) (TC 8.A.1) family.</text>
</comment>
<evidence type="ECO:0000256" key="2">
    <source>
        <dbReference type="ARBA" id="ARBA00009477"/>
    </source>
</evidence>
<feature type="transmembrane region" description="Helical" evidence="8">
    <location>
        <begin position="20"/>
        <end position="37"/>
    </location>
</feature>
<dbReference type="Pfam" id="PF25876">
    <property type="entry name" value="HH_MFP_RND"/>
    <property type="match status" value="1"/>
</dbReference>
<proteinExistence type="inferred from homology"/>
<feature type="domain" description="Multidrug resistance protein MdtA-like alpha-helical hairpin" evidence="9">
    <location>
        <begin position="129"/>
        <end position="199"/>
    </location>
</feature>
<gene>
    <name evidence="13" type="ORF">B0F88_111120</name>
</gene>
<feature type="compositionally biased region" description="Basic and acidic residues" evidence="7">
    <location>
        <begin position="411"/>
        <end position="422"/>
    </location>
</feature>
<dbReference type="AlphaFoldDB" id="A0A2S6GTZ1"/>
<dbReference type="Pfam" id="PF25967">
    <property type="entry name" value="RND-MFP_C"/>
    <property type="match status" value="1"/>
</dbReference>
<sequence>MSQHNRRTLLPPANRRRAFLLPGSLIVLAIIAAVFYFQHASSPDGEKSDSKRGKRGRDNDAPVAVSAETAGKADFPVYLNGLGTVTALRSVTVRSRVDGELMRVAFTEGQMVKEGDLLAEIDPRPFQVQLQQAEGQLLRDEALLKNAQLDHERYLTLLEQDSISAQQTKTQEAQVKQYQGIVEMDKAQVNNAKLQLSYAKLTAPIPGRVGLRQIDQGNILQANDANGLVVITQLQPISVVFTLPEDKVQSVVKRWRSNEAVNVEAYDRAGKTKLADGKLLALDNQIDPTTGTLKLKAQFDNNESTLFANQFVNIKMHLETLPGVTLVSSAAIQHDTQGPFVYVVGSEKTAQARRVTLGPTENDKVAVLDNLAAGETVVVDGVDRLRDGSPVDIAKKDGIAVAADPNAQTKSEGKSRKNDKRP</sequence>
<feature type="compositionally biased region" description="Basic and acidic residues" evidence="7">
    <location>
        <begin position="44"/>
        <end position="60"/>
    </location>
</feature>
<dbReference type="GO" id="GO:1990281">
    <property type="term" value="C:efflux pump complex"/>
    <property type="evidence" value="ECO:0007669"/>
    <property type="project" value="TreeGrafter"/>
</dbReference>
<evidence type="ECO:0000256" key="7">
    <source>
        <dbReference type="SAM" id="MobiDB-lite"/>
    </source>
</evidence>
<dbReference type="NCBIfam" id="TIGR01730">
    <property type="entry name" value="RND_mfp"/>
    <property type="match status" value="1"/>
</dbReference>
<feature type="region of interest" description="Disordered" evidence="7">
    <location>
        <begin position="396"/>
        <end position="422"/>
    </location>
</feature>
<dbReference type="GO" id="GO:0015562">
    <property type="term" value="F:efflux transmembrane transporter activity"/>
    <property type="evidence" value="ECO:0007669"/>
    <property type="project" value="TreeGrafter"/>
</dbReference>
<dbReference type="PANTHER" id="PTHR30469">
    <property type="entry name" value="MULTIDRUG RESISTANCE PROTEIN MDTA"/>
    <property type="match status" value="1"/>
</dbReference>
<dbReference type="Gene3D" id="2.40.50.100">
    <property type="match status" value="1"/>
</dbReference>
<dbReference type="Gene3D" id="2.40.30.170">
    <property type="match status" value="1"/>
</dbReference>
<evidence type="ECO:0000256" key="6">
    <source>
        <dbReference type="ARBA" id="ARBA00023136"/>
    </source>
</evidence>
<evidence type="ECO:0000259" key="12">
    <source>
        <dbReference type="Pfam" id="PF25967"/>
    </source>
</evidence>
<keyword evidence="8" id="KW-0812">Transmembrane</keyword>
<dbReference type="EMBL" id="PTIY01000011">
    <property type="protein sequence ID" value="PPK68712.1"/>
    <property type="molecule type" value="Genomic_DNA"/>
</dbReference>
<keyword evidence="14" id="KW-1185">Reference proteome</keyword>
<evidence type="ECO:0000313" key="14">
    <source>
        <dbReference type="Proteomes" id="UP000238071"/>
    </source>
</evidence>
<reference evidence="13 14" key="1">
    <citation type="submission" date="2018-02" db="EMBL/GenBank/DDBJ databases">
        <title>Subsurface microbial communities from deep shales in Ohio and West Virginia, USA.</title>
        <authorList>
            <person name="Wrighton K."/>
        </authorList>
    </citation>
    <scope>NUCLEOTIDE SEQUENCE [LARGE SCALE GENOMIC DNA]</scope>
    <source>
        <strain evidence="13 14">OWC-G53F</strain>
    </source>
</reference>
<dbReference type="Proteomes" id="UP000238071">
    <property type="component" value="Unassembled WGS sequence"/>
</dbReference>
<feature type="domain" description="Multidrug resistance protein MdtA-like beta-barrel" evidence="11">
    <location>
        <begin position="236"/>
        <end position="319"/>
    </location>
</feature>
<keyword evidence="3" id="KW-0813">Transport</keyword>
<dbReference type="InterPro" id="IPR058627">
    <property type="entry name" value="MdtA-like_C"/>
</dbReference>